<comment type="caution">
    <text evidence="1">The sequence shown here is derived from an EMBL/GenBank/DDBJ whole genome shotgun (WGS) entry which is preliminary data.</text>
</comment>
<gene>
    <name evidence="1" type="ORF">WISP_33082</name>
</gene>
<accession>A0ABQ9DK88</accession>
<evidence type="ECO:0008006" key="3">
    <source>
        <dbReference type="Google" id="ProtNLM"/>
    </source>
</evidence>
<name>A0ABQ9DK88_9PASS</name>
<evidence type="ECO:0000313" key="1">
    <source>
        <dbReference type="EMBL" id="KAJ7423636.1"/>
    </source>
</evidence>
<dbReference type="EMBL" id="WHWB01032793">
    <property type="protein sequence ID" value="KAJ7423636.1"/>
    <property type="molecule type" value="Genomic_DNA"/>
</dbReference>
<protein>
    <recommendedName>
        <fullName evidence="3">Reverse transcriptase domain-containing protein</fullName>
    </recommendedName>
</protein>
<dbReference type="Proteomes" id="UP001145742">
    <property type="component" value="Unassembled WGS sequence"/>
</dbReference>
<evidence type="ECO:0000313" key="2">
    <source>
        <dbReference type="Proteomes" id="UP001145742"/>
    </source>
</evidence>
<proteinExistence type="predicted"/>
<sequence>MCNILLPFNVSQVQDVADDPTLAVAPPCCCPTPRHGSLAPVVELLCFTVQIQITLCSQELQSGFRDPLRLVFVALNAIAHVGLLAETGEPFLSSLPKLVAMWCGVCWAPTVWAALTMHIQELRDTTGPETAAELSKSVNGDGLWNCSKSKVEMNSLETGKSGLVCLNRAVWKCILGPGNDCAQIQCEKDAPNFTRYQAELVNFGCDREEMLNKVVTVYSVALETETSVSVQASDADMMNLEGLEMIVVLVIIVGFVKALEHLGLLEDNFEGYSQSHRSQGDLEKAKIVPIFQRGRKDDPVRPFSLHSVPGKIMERTLPESMVRYMEDREVIQDSQHGFTKGESCLTNPLAFYDGVTTSVDKGRATDVIYLNLCKVFDRVLHNTLLSKLKSDGFNE</sequence>
<keyword evidence="2" id="KW-1185">Reference proteome</keyword>
<dbReference type="PANTHER" id="PTHR33332">
    <property type="entry name" value="REVERSE TRANSCRIPTASE DOMAIN-CONTAINING PROTEIN"/>
    <property type="match status" value="1"/>
</dbReference>
<reference evidence="1" key="1">
    <citation type="submission" date="2019-10" db="EMBL/GenBank/DDBJ databases">
        <authorList>
            <person name="Soares A.E.R."/>
            <person name="Aleixo A."/>
            <person name="Schneider P."/>
            <person name="Miyaki C.Y."/>
            <person name="Schneider M.P."/>
            <person name="Mello C."/>
            <person name="Vasconcelos A.T.R."/>
        </authorList>
    </citation>
    <scope>NUCLEOTIDE SEQUENCE</scope>
    <source>
        <tissue evidence="1">Muscle</tissue>
    </source>
</reference>
<organism evidence="1 2">
    <name type="scientific">Willisornis vidua</name>
    <name type="common">Xingu scale-backed antbird</name>
    <dbReference type="NCBI Taxonomy" id="1566151"/>
    <lineage>
        <taxon>Eukaryota</taxon>
        <taxon>Metazoa</taxon>
        <taxon>Chordata</taxon>
        <taxon>Craniata</taxon>
        <taxon>Vertebrata</taxon>
        <taxon>Euteleostomi</taxon>
        <taxon>Archelosauria</taxon>
        <taxon>Archosauria</taxon>
        <taxon>Dinosauria</taxon>
        <taxon>Saurischia</taxon>
        <taxon>Theropoda</taxon>
        <taxon>Coelurosauria</taxon>
        <taxon>Aves</taxon>
        <taxon>Neognathae</taxon>
        <taxon>Neoaves</taxon>
        <taxon>Telluraves</taxon>
        <taxon>Australaves</taxon>
        <taxon>Passeriformes</taxon>
        <taxon>Thamnophilidae</taxon>
        <taxon>Willisornis</taxon>
    </lineage>
</organism>